<keyword evidence="1" id="KW-0732">Signal</keyword>
<evidence type="ECO:0000313" key="2">
    <source>
        <dbReference type="EMBL" id="MFD2571177.1"/>
    </source>
</evidence>
<sequence length="209" mass="23712">MKAILYCLWLIVVVNAAQAQTGLDSVAVRRNIVKINPLSLLGADASVFYERGLTKRLAIVVGLGFGQETYTYKYEANVPSPGQFQYERLTIESRYYLTRRHHAPLGVYVGLYSRLARLTIDDYQLDSEGELVRDPNNLPIQEKRQLYVLMPGALAGIQTPIGRRFTLETFLGFHYQVPTQRPALEHIVPEAMSGERLLPRFGLTFGYLF</sequence>
<name>A0ABW5M675_9BACT</name>
<evidence type="ECO:0008006" key="4">
    <source>
        <dbReference type="Google" id="ProtNLM"/>
    </source>
</evidence>
<dbReference type="RefSeq" id="WP_381522475.1">
    <property type="nucleotide sequence ID" value="NZ_JBHULN010000005.1"/>
</dbReference>
<feature type="chain" id="PRO_5046558904" description="DUF3575 domain-containing protein" evidence="1">
    <location>
        <begin position="20"/>
        <end position="209"/>
    </location>
</feature>
<evidence type="ECO:0000256" key="1">
    <source>
        <dbReference type="SAM" id="SignalP"/>
    </source>
</evidence>
<keyword evidence="3" id="KW-1185">Reference proteome</keyword>
<evidence type="ECO:0000313" key="3">
    <source>
        <dbReference type="Proteomes" id="UP001597469"/>
    </source>
</evidence>
<comment type="caution">
    <text evidence="2">The sequence shown here is derived from an EMBL/GenBank/DDBJ whole genome shotgun (WGS) entry which is preliminary data.</text>
</comment>
<reference evidence="3" key="1">
    <citation type="journal article" date="2019" name="Int. J. Syst. Evol. Microbiol.">
        <title>The Global Catalogue of Microorganisms (GCM) 10K type strain sequencing project: providing services to taxonomists for standard genome sequencing and annotation.</title>
        <authorList>
            <consortium name="The Broad Institute Genomics Platform"/>
            <consortium name="The Broad Institute Genome Sequencing Center for Infectious Disease"/>
            <person name="Wu L."/>
            <person name="Ma J."/>
        </authorList>
    </citation>
    <scope>NUCLEOTIDE SEQUENCE [LARGE SCALE GENOMIC DNA]</scope>
    <source>
        <strain evidence="3">KCTC 42805</strain>
    </source>
</reference>
<organism evidence="2 3">
    <name type="scientific">Spirosoma soli</name>
    <dbReference type="NCBI Taxonomy" id="1770529"/>
    <lineage>
        <taxon>Bacteria</taxon>
        <taxon>Pseudomonadati</taxon>
        <taxon>Bacteroidota</taxon>
        <taxon>Cytophagia</taxon>
        <taxon>Cytophagales</taxon>
        <taxon>Cytophagaceae</taxon>
        <taxon>Spirosoma</taxon>
    </lineage>
</organism>
<protein>
    <recommendedName>
        <fullName evidence="4">DUF3575 domain-containing protein</fullName>
    </recommendedName>
</protein>
<dbReference type="EMBL" id="JBHULN010000005">
    <property type="protein sequence ID" value="MFD2571177.1"/>
    <property type="molecule type" value="Genomic_DNA"/>
</dbReference>
<feature type="signal peptide" evidence="1">
    <location>
        <begin position="1"/>
        <end position="19"/>
    </location>
</feature>
<dbReference type="Proteomes" id="UP001597469">
    <property type="component" value="Unassembled WGS sequence"/>
</dbReference>
<gene>
    <name evidence="2" type="ORF">ACFSUS_11060</name>
</gene>
<proteinExistence type="predicted"/>
<accession>A0ABW5M675</accession>